<name>A0A319E633_ASPSB</name>
<evidence type="ECO:0000256" key="13">
    <source>
        <dbReference type="PROSITE-ProRule" id="PRU01356"/>
    </source>
</evidence>
<dbReference type="InterPro" id="IPR051694">
    <property type="entry name" value="Immunoregulatory_rcpt-like"/>
</dbReference>
<feature type="region of interest" description="Disordered" evidence="14">
    <location>
        <begin position="163"/>
        <end position="187"/>
    </location>
</feature>
<dbReference type="CDD" id="cd12087">
    <property type="entry name" value="TM_EGFR-like"/>
    <property type="match status" value="1"/>
</dbReference>
<dbReference type="Pfam" id="PF05730">
    <property type="entry name" value="CFEM"/>
    <property type="match status" value="1"/>
</dbReference>
<dbReference type="OrthoDB" id="4505683at2759"/>
<dbReference type="GO" id="GO:0005576">
    <property type="term" value="C:extracellular region"/>
    <property type="evidence" value="ECO:0007669"/>
    <property type="project" value="UniProtKB-SubCell"/>
</dbReference>
<evidence type="ECO:0000256" key="3">
    <source>
        <dbReference type="ARBA" id="ARBA00004613"/>
    </source>
</evidence>
<feature type="domain" description="CFEM" evidence="17">
    <location>
        <begin position="1"/>
        <end position="106"/>
    </location>
</feature>
<evidence type="ECO:0000256" key="9">
    <source>
        <dbReference type="ARBA" id="ARBA00022989"/>
    </source>
</evidence>
<organism evidence="18 19">
    <name type="scientific">Aspergillus sclerotiicarbonarius (strain CBS 121057 / IBT 28362)</name>
    <dbReference type="NCBI Taxonomy" id="1448318"/>
    <lineage>
        <taxon>Eukaryota</taxon>
        <taxon>Fungi</taxon>
        <taxon>Dikarya</taxon>
        <taxon>Ascomycota</taxon>
        <taxon>Pezizomycotina</taxon>
        <taxon>Eurotiomycetes</taxon>
        <taxon>Eurotiomycetidae</taxon>
        <taxon>Eurotiales</taxon>
        <taxon>Aspergillaceae</taxon>
        <taxon>Aspergillus</taxon>
        <taxon>Aspergillus subgen. Circumdati</taxon>
    </lineage>
</organism>
<evidence type="ECO:0000259" key="17">
    <source>
        <dbReference type="PROSITE" id="PS52012"/>
    </source>
</evidence>
<keyword evidence="6" id="KW-0336">GPI-anchor</keyword>
<evidence type="ECO:0000256" key="1">
    <source>
        <dbReference type="ARBA" id="ARBA00004167"/>
    </source>
</evidence>
<protein>
    <recommendedName>
        <fullName evidence="17">CFEM domain-containing protein</fullName>
    </recommendedName>
</protein>
<evidence type="ECO:0000256" key="10">
    <source>
        <dbReference type="ARBA" id="ARBA00023136"/>
    </source>
</evidence>
<evidence type="ECO:0000256" key="7">
    <source>
        <dbReference type="ARBA" id="ARBA00022692"/>
    </source>
</evidence>
<evidence type="ECO:0000313" key="19">
    <source>
        <dbReference type="Proteomes" id="UP000248423"/>
    </source>
</evidence>
<evidence type="ECO:0000256" key="16">
    <source>
        <dbReference type="SAM" id="SignalP"/>
    </source>
</evidence>
<evidence type="ECO:0000256" key="2">
    <source>
        <dbReference type="ARBA" id="ARBA00004589"/>
    </source>
</evidence>
<evidence type="ECO:0000256" key="12">
    <source>
        <dbReference type="ARBA" id="ARBA00023288"/>
    </source>
</evidence>
<dbReference type="VEuPathDB" id="FungiDB:BO78DRAFT_370918"/>
<dbReference type="GO" id="GO:0071944">
    <property type="term" value="C:cell periphery"/>
    <property type="evidence" value="ECO:0007669"/>
    <property type="project" value="UniProtKB-ARBA"/>
</dbReference>
<keyword evidence="6" id="KW-0325">Glycoprotein</keyword>
<dbReference type="InterPro" id="IPR008427">
    <property type="entry name" value="Extracellular_membr_CFEM_dom"/>
</dbReference>
<keyword evidence="11" id="KW-1015">Disulfide bond</keyword>
<keyword evidence="9 15" id="KW-1133">Transmembrane helix</keyword>
<evidence type="ECO:0000313" key="18">
    <source>
        <dbReference type="EMBL" id="PYI05576.1"/>
    </source>
</evidence>
<dbReference type="EMBL" id="KZ826357">
    <property type="protein sequence ID" value="PYI05576.1"/>
    <property type="molecule type" value="Genomic_DNA"/>
</dbReference>
<evidence type="ECO:0000256" key="8">
    <source>
        <dbReference type="ARBA" id="ARBA00022729"/>
    </source>
</evidence>
<proteinExistence type="inferred from homology"/>
<dbReference type="PANTHER" id="PTHR15549">
    <property type="entry name" value="PAIRED IMMUNOGLOBULIN-LIKE TYPE 2 RECEPTOR"/>
    <property type="match status" value="1"/>
</dbReference>
<evidence type="ECO:0000256" key="15">
    <source>
        <dbReference type="SAM" id="Phobius"/>
    </source>
</evidence>
<reference evidence="18 19" key="1">
    <citation type="submission" date="2018-02" db="EMBL/GenBank/DDBJ databases">
        <title>The genomes of Aspergillus section Nigri reveals drivers in fungal speciation.</title>
        <authorList>
            <consortium name="DOE Joint Genome Institute"/>
            <person name="Vesth T.C."/>
            <person name="Nybo J."/>
            <person name="Theobald S."/>
            <person name="Brandl J."/>
            <person name="Frisvad J.C."/>
            <person name="Nielsen K.F."/>
            <person name="Lyhne E.K."/>
            <person name="Kogle M.E."/>
            <person name="Kuo A."/>
            <person name="Riley R."/>
            <person name="Clum A."/>
            <person name="Nolan M."/>
            <person name="Lipzen A."/>
            <person name="Salamov A."/>
            <person name="Henrissat B."/>
            <person name="Wiebenga A."/>
            <person name="De vries R.P."/>
            <person name="Grigoriev I.V."/>
            <person name="Mortensen U.H."/>
            <person name="Andersen M.R."/>
            <person name="Baker S.E."/>
        </authorList>
    </citation>
    <scope>NUCLEOTIDE SEQUENCE [LARGE SCALE GENOMIC DNA]</scope>
    <source>
        <strain evidence="18 19">CBS 121057</strain>
    </source>
</reference>
<evidence type="ECO:0000256" key="11">
    <source>
        <dbReference type="ARBA" id="ARBA00023157"/>
    </source>
</evidence>
<feature type="signal peptide" evidence="16">
    <location>
        <begin position="1"/>
        <end position="18"/>
    </location>
</feature>
<dbReference type="GO" id="GO:0098552">
    <property type="term" value="C:side of membrane"/>
    <property type="evidence" value="ECO:0007669"/>
    <property type="project" value="UniProtKB-KW"/>
</dbReference>
<comment type="caution">
    <text evidence="13">Lacks conserved residue(s) required for the propagation of feature annotation.</text>
</comment>
<keyword evidence="5" id="KW-0964">Secreted</keyword>
<evidence type="ECO:0000256" key="6">
    <source>
        <dbReference type="ARBA" id="ARBA00022622"/>
    </source>
</evidence>
<feature type="transmembrane region" description="Helical" evidence="15">
    <location>
        <begin position="193"/>
        <end position="217"/>
    </location>
</feature>
<evidence type="ECO:0000256" key="14">
    <source>
        <dbReference type="SAM" id="MobiDB-lite"/>
    </source>
</evidence>
<accession>A0A319E633</accession>
<sequence>MKLAIPLIILWAATVVNALSECILNCQAEAAASDCSTSNYNQTSCYCNNGDFPIDVQSCLEKSCSDDIGSFHTYRGSQCGGSSSTTTATAAASTSTITLTSCILDCQSSAAETVGGVCSSSSYNNTDCYCDSDTFATQTQDCIFLDCASDDGTYHQWRGTICSSSSSTTTTTTTSPTTSTTTSSGSSKLNKGAIAGISIGCAVAGLAILAILVFTFLRRRWKAAHTYKSNSDRQHNYPLDKLVSVSTRDA</sequence>
<dbReference type="AlphaFoldDB" id="A0A319E633"/>
<keyword evidence="19" id="KW-1185">Reference proteome</keyword>
<gene>
    <name evidence="18" type="ORF">BO78DRAFT_370918</name>
</gene>
<keyword evidence="10 15" id="KW-0472">Membrane</keyword>
<dbReference type="PROSITE" id="PS52012">
    <property type="entry name" value="CFEM"/>
    <property type="match status" value="1"/>
</dbReference>
<keyword evidence="8 16" id="KW-0732">Signal</keyword>
<comment type="similarity">
    <text evidence="4">Belongs to the RBT5 family.</text>
</comment>
<evidence type="ECO:0000256" key="5">
    <source>
        <dbReference type="ARBA" id="ARBA00022525"/>
    </source>
</evidence>
<comment type="subcellular location">
    <subcellularLocation>
        <location evidence="2">Membrane</location>
        <topology evidence="2">Lipid-anchor</topology>
        <topology evidence="2">GPI-anchor</topology>
    </subcellularLocation>
    <subcellularLocation>
        <location evidence="1">Membrane</location>
        <topology evidence="1">Single-pass membrane protein</topology>
    </subcellularLocation>
    <subcellularLocation>
        <location evidence="3">Secreted</location>
    </subcellularLocation>
</comment>
<keyword evidence="7 15" id="KW-0812">Transmembrane</keyword>
<keyword evidence="12" id="KW-0449">Lipoprotein</keyword>
<dbReference type="Proteomes" id="UP000248423">
    <property type="component" value="Unassembled WGS sequence"/>
</dbReference>
<feature type="chain" id="PRO_5016385044" description="CFEM domain-containing protein" evidence="16">
    <location>
        <begin position="19"/>
        <end position="250"/>
    </location>
</feature>
<evidence type="ECO:0000256" key="4">
    <source>
        <dbReference type="ARBA" id="ARBA00010031"/>
    </source>
</evidence>